<protein>
    <submittedName>
        <fullName evidence="2">Uncharacterized protein</fullName>
    </submittedName>
</protein>
<dbReference type="AlphaFoldDB" id="A0A1I5BIN4"/>
<proteinExistence type="predicted"/>
<name>A0A1I5BIN4_CHROL</name>
<accession>A0A1I5BIN4</accession>
<evidence type="ECO:0000313" key="2">
    <source>
        <dbReference type="EMBL" id="SFN74439.1"/>
    </source>
</evidence>
<evidence type="ECO:0000313" key="3">
    <source>
        <dbReference type="Proteomes" id="UP000198769"/>
    </source>
</evidence>
<evidence type="ECO:0000256" key="1">
    <source>
        <dbReference type="SAM" id="SignalP"/>
    </source>
</evidence>
<reference evidence="3" key="1">
    <citation type="submission" date="2016-10" db="EMBL/GenBank/DDBJ databases">
        <authorList>
            <person name="Varghese N."/>
            <person name="Submissions S."/>
        </authorList>
    </citation>
    <scope>NUCLEOTIDE SEQUENCE [LARGE SCALE GENOMIC DNA]</scope>
    <source>
        <strain evidence="3">DSM 25575</strain>
    </source>
</reference>
<dbReference type="OrthoDB" id="1252557at2"/>
<gene>
    <name evidence="2" type="ORF">SAMN05421594_4081</name>
</gene>
<keyword evidence="3" id="KW-1185">Reference proteome</keyword>
<feature type="signal peptide" evidence="1">
    <location>
        <begin position="1"/>
        <end position="20"/>
    </location>
</feature>
<sequence length="221" mass="23885">MKHLKLLFSILFAGSTNLLAAQTGKAGVDTNTPTENLDVKGTLRIRSLPNTGVANSIYTTGTDTHSRTSPTQTFTAATPLLMNNDGVVGRTTFSDVVPNNTTPSGFNSLDASTSMMVIKRFTIGDWASGQGGNLGFDTGMSVSSWEAIISGWMTTLVTDVNNIPVSSIFRTEYQFGFRLRAQGASSGTWRILGDISFFNETQFVDVLFIKKKYVAADVRTN</sequence>
<dbReference type="EMBL" id="FOVD01000007">
    <property type="protein sequence ID" value="SFN74439.1"/>
    <property type="molecule type" value="Genomic_DNA"/>
</dbReference>
<keyword evidence="1" id="KW-0732">Signal</keyword>
<dbReference type="Proteomes" id="UP000198769">
    <property type="component" value="Unassembled WGS sequence"/>
</dbReference>
<organism evidence="2 3">
    <name type="scientific">Chryseobacterium oleae</name>
    <dbReference type="NCBI Taxonomy" id="491207"/>
    <lineage>
        <taxon>Bacteria</taxon>
        <taxon>Pseudomonadati</taxon>
        <taxon>Bacteroidota</taxon>
        <taxon>Flavobacteriia</taxon>
        <taxon>Flavobacteriales</taxon>
        <taxon>Weeksellaceae</taxon>
        <taxon>Chryseobacterium group</taxon>
        <taxon>Chryseobacterium</taxon>
    </lineage>
</organism>
<feature type="chain" id="PRO_5011464832" evidence="1">
    <location>
        <begin position="21"/>
        <end position="221"/>
    </location>
</feature>
<dbReference type="RefSeq" id="WP_090026661.1">
    <property type="nucleotide sequence ID" value="NZ_FOVD01000007.1"/>
</dbReference>